<evidence type="ECO:0000259" key="1">
    <source>
        <dbReference type="Pfam" id="PF13649"/>
    </source>
</evidence>
<comment type="caution">
    <text evidence="2">The sequence shown here is derived from an EMBL/GenBank/DDBJ whole genome shotgun (WGS) entry which is preliminary data.</text>
</comment>
<proteinExistence type="predicted"/>
<keyword evidence="2" id="KW-0489">Methyltransferase</keyword>
<dbReference type="GO" id="GO:0008168">
    <property type="term" value="F:methyltransferase activity"/>
    <property type="evidence" value="ECO:0007669"/>
    <property type="project" value="UniProtKB-KW"/>
</dbReference>
<protein>
    <submittedName>
        <fullName evidence="2">Methyltransferase domain-containing protein</fullName>
    </submittedName>
</protein>
<evidence type="ECO:0000313" key="3">
    <source>
        <dbReference type="Proteomes" id="UP000298210"/>
    </source>
</evidence>
<organism evidence="2 3">
    <name type="scientific">Shouchella lehensis</name>
    <dbReference type="NCBI Taxonomy" id="300825"/>
    <lineage>
        <taxon>Bacteria</taxon>
        <taxon>Bacillati</taxon>
        <taxon>Bacillota</taxon>
        <taxon>Bacilli</taxon>
        <taxon>Bacillales</taxon>
        <taxon>Bacillaceae</taxon>
        <taxon>Shouchella</taxon>
    </lineage>
</organism>
<feature type="domain" description="Methyltransferase" evidence="1">
    <location>
        <begin position="52"/>
        <end position="134"/>
    </location>
</feature>
<accession>A0A4Y7WFS8</accession>
<dbReference type="SUPFAM" id="SSF53335">
    <property type="entry name" value="S-adenosyl-L-methionine-dependent methyltransferases"/>
    <property type="match status" value="1"/>
</dbReference>
<evidence type="ECO:0000313" key="2">
    <source>
        <dbReference type="EMBL" id="TES46350.1"/>
    </source>
</evidence>
<reference evidence="2 3" key="1">
    <citation type="submission" date="2019-03" db="EMBL/GenBank/DDBJ databases">
        <authorList>
            <person name="Liu G."/>
        </authorList>
    </citation>
    <scope>NUCLEOTIDE SEQUENCE [LARGE SCALE GENOMIC DNA]</scope>
    <source>
        <strain evidence="2 3">DSM 19099</strain>
    </source>
</reference>
<dbReference type="AlphaFoldDB" id="A0A4Y7WFS8"/>
<dbReference type="InterPro" id="IPR041698">
    <property type="entry name" value="Methyltransf_25"/>
</dbReference>
<dbReference type="InterPro" id="IPR052939">
    <property type="entry name" value="23S_rRNA_MeTrnsfrase_RlmA"/>
</dbReference>
<dbReference type="GO" id="GO:0032259">
    <property type="term" value="P:methylation"/>
    <property type="evidence" value="ECO:0007669"/>
    <property type="project" value="UniProtKB-KW"/>
</dbReference>
<dbReference type="Gene3D" id="3.40.50.150">
    <property type="entry name" value="Vaccinia Virus protein VP39"/>
    <property type="match status" value="1"/>
</dbReference>
<dbReference type="EMBL" id="SNUX01000004">
    <property type="protein sequence ID" value="TES46350.1"/>
    <property type="molecule type" value="Genomic_DNA"/>
</dbReference>
<dbReference type="PANTHER" id="PTHR43460:SF1">
    <property type="entry name" value="METHYLTRANSFERASE TYPE 11 DOMAIN-CONTAINING PROTEIN"/>
    <property type="match status" value="1"/>
</dbReference>
<keyword evidence="2" id="KW-0808">Transferase</keyword>
<dbReference type="PANTHER" id="PTHR43460">
    <property type="entry name" value="METHYLTRANSFERASE"/>
    <property type="match status" value="1"/>
</dbReference>
<dbReference type="CDD" id="cd02440">
    <property type="entry name" value="AdoMet_MTases"/>
    <property type="match status" value="1"/>
</dbReference>
<dbReference type="Proteomes" id="UP000298210">
    <property type="component" value="Unassembled WGS sequence"/>
</dbReference>
<sequence>MNMNNQDLKRLYNHVGKEIGWDFTRVHAVSSGVKWDFYKLVRDFCSPGDMLLDLGTGGAEQVLTLADAVARIDAVDNAPEMVRTAERNIRHSKNRNVFSHCLDNKDIGELNRYYDLVTCCHAPFHVQELKMVMKEGAVFMTQQVSEGDKQNLKEWFNRGQAFTIVDGTLQDRYVKELQTAGYKHVQAYNYDAIEYYQTENDLAFLLEHTPILGAFGKDKRDYEQLHAFCEQYQTDQGIKTNSKRFMIVAIR</sequence>
<name>A0A4Y7WFS8_9BACI</name>
<gene>
    <name evidence="2" type="ORF">E2L03_16765</name>
</gene>
<dbReference type="Pfam" id="PF13649">
    <property type="entry name" value="Methyltransf_25"/>
    <property type="match status" value="1"/>
</dbReference>
<dbReference type="InterPro" id="IPR029063">
    <property type="entry name" value="SAM-dependent_MTases_sf"/>
</dbReference>